<dbReference type="Gene3D" id="3.60.20.10">
    <property type="entry name" value="Glutamine Phosphoribosylpyrophosphate, subunit 1, domain 1"/>
    <property type="match status" value="1"/>
</dbReference>
<dbReference type="SMART" id="SM00948">
    <property type="entry name" value="Proteasome_A_N"/>
    <property type="match status" value="1"/>
</dbReference>
<dbReference type="PROSITE" id="PS00388">
    <property type="entry name" value="PROTEASOME_ALPHA_1"/>
    <property type="match status" value="1"/>
</dbReference>
<dbReference type="Pfam" id="PF10584">
    <property type="entry name" value="Proteasome_A_N"/>
    <property type="match status" value="1"/>
</dbReference>
<comment type="similarity">
    <text evidence="5 6">Belongs to the peptidase T1A family.</text>
</comment>
<evidence type="ECO:0000313" key="9">
    <source>
        <dbReference type="EMBL" id="TGZ82209.1"/>
    </source>
</evidence>
<dbReference type="OrthoDB" id="40134at2759"/>
<dbReference type="Proteomes" id="UP000298138">
    <property type="component" value="Unassembled WGS sequence"/>
</dbReference>
<accession>A0A4S2MZH2</accession>
<dbReference type="SUPFAM" id="SSF56235">
    <property type="entry name" value="N-terminal nucleophile aminohydrolases (Ntn hydrolases)"/>
    <property type="match status" value="1"/>
</dbReference>
<dbReference type="EMBL" id="ML220116">
    <property type="protein sequence ID" value="TGZ82209.1"/>
    <property type="molecule type" value="Genomic_DNA"/>
</dbReference>
<protein>
    <recommendedName>
        <fullName evidence="6">Proteasome subunit alpha type</fullName>
    </recommendedName>
</protein>
<gene>
    <name evidence="9" type="ORF">EX30DRAFT_340091</name>
</gene>
<dbReference type="GO" id="GO:0005634">
    <property type="term" value="C:nucleus"/>
    <property type="evidence" value="ECO:0007669"/>
    <property type="project" value="UniProtKB-SubCell"/>
</dbReference>
<keyword evidence="2 6" id="KW-0963">Cytoplasm</keyword>
<dbReference type="AlphaFoldDB" id="A0A4S2MZH2"/>
<evidence type="ECO:0000256" key="3">
    <source>
        <dbReference type="ARBA" id="ARBA00022942"/>
    </source>
</evidence>
<feature type="region of interest" description="Disordered" evidence="7">
    <location>
        <begin position="225"/>
        <end position="271"/>
    </location>
</feature>
<dbReference type="GO" id="GO:0005737">
    <property type="term" value="C:cytoplasm"/>
    <property type="evidence" value="ECO:0007669"/>
    <property type="project" value="UniProtKB-SubCell"/>
</dbReference>
<organism evidence="9 10">
    <name type="scientific">Ascodesmis nigricans</name>
    <dbReference type="NCBI Taxonomy" id="341454"/>
    <lineage>
        <taxon>Eukaryota</taxon>
        <taxon>Fungi</taxon>
        <taxon>Dikarya</taxon>
        <taxon>Ascomycota</taxon>
        <taxon>Pezizomycotina</taxon>
        <taxon>Pezizomycetes</taxon>
        <taxon>Pezizales</taxon>
        <taxon>Ascodesmidaceae</taxon>
        <taxon>Ascodesmis</taxon>
    </lineage>
</organism>
<name>A0A4S2MZH2_9PEZI</name>
<sequence length="271" mass="29312">MTSIGTGYDLSNSVFSPDGRNFQVEYAAKAVENGGTAVGIRCRDGVVLAVEKLVQSKLLVPGSNKRIGTVDRHMGIACAGLIPDARHFISRARTEASSWRKNYHTPIPVSSLSDRMGLYAQAYTLYSSVRPFGVTSIIGGMDEEHGPTLWMVEPSGVGWGYYGAATGRGRQAAKAELEKLDLPNISVEEGVKHAARVILIAHGDNSNKDKDFELEMTWVRAADPAAAAGQTEGPVKAMGKHEPVPKELVEEAERQAREDVKGDEEDEKMEG</sequence>
<dbReference type="GO" id="GO:0016787">
    <property type="term" value="F:hydrolase activity"/>
    <property type="evidence" value="ECO:0007669"/>
    <property type="project" value="UniProtKB-KW"/>
</dbReference>
<dbReference type="InterPro" id="IPR029055">
    <property type="entry name" value="Ntn_hydrolases_N"/>
</dbReference>
<dbReference type="InParanoid" id="A0A4S2MZH2"/>
<dbReference type="FunCoup" id="A0A4S2MZH2">
    <property type="interactions" value="1253"/>
</dbReference>
<dbReference type="Pfam" id="PF00227">
    <property type="entry name" value="Proteasome"/>
    <property type="match status" value="1"/>
</dbReference>
<comment type="subcellular location">
    <subcellularLocation>
        <location evidence="6">Cytoplasm</location>
    </subcellularLocation>
    <subcellularLocation>
        <location evidence="6">Nucleus</location>
    </subcellularLocation>
</comment>
<evidence type="ECO:0000313" key="10">
    <source>
        <dbReference type="Proteomes" id="UP000298138"/>
    </source>
</evidence>
<dbReference type="InterPro" id="IPR050115">
    <property type="entry name" value="Proteasome_alpha"/>
</dbReference>
<dbReference type="InterPro" id="IPR000426">
    <property type="entry name" value="Proteasome_asu_N"/>
</dbReference>
<feature type="domain" description="Proteasome alpha-type subunits" evidence="8">
    <location>
        <begin position="8"/>
        <end position="30"/>
    </location>
</feature>
<dbReference type="FunFam" id="3.60.20.10:FF:000007">
    <property type="entry name" value="Proteasome subunit alpha type"/>
    <property type="match status" value="1"/>
</dbReference>
<dbReference type="InterPro" id="IPR001353">
    <property type="entry name" value="Proteasome_sua/b"/>
</dbReference>
<feature type="compositionally biased region" description="Acidic residues" evidence="7">
    <location>
        <begin position="261"/>
        <end position="271"/>
    </location>
</feature>
<comment type="subunit">
    <text evidence="6">The 26S proteasome consists of a 20S proteasome core and two 19S regulatory subunits.</text>
</comment>
<comment type="function">
    <text evidence="1">The proteasome is a multicatalytic proteinase complex which is characterized by its ability to cleave peptides with Arg, Phe, Tyr, Leu, and Glu adjacent to the leaving group at neutral or slightly basic pH. The proteasome has an ATP-dependent proteolytic activity.</text>
</comment>
<dbReference type="STRING" id="341454.A0A4S2MZH2"/>
<proteinExistence type="inferred from homology"/>
<keyword evidence="4 6" id="KW-0539">Nucleus</keyword>
<keyword evidence="9" id="KW-0378">Hydrolase</keyword>
<evidence type="ECO:0000256" key="7">
    <source>
        <dbReference type="SAM" id="MobiDB-lite"/>
    </source>
</evidence>
<dbReference type="CDD" id="cd03751">
    <property type="entry name" value="proteasome_alpha_type_3"/>
    <property type="match status" value="1"/>
</dbReference>
<evidence type="ECO:0000259" key="8">
    <source>
        <dbReference type="PROSITE" id="PS00388"/>
    </source>
</evidence>
<evidence type="ECO:0000256" key="5">
    <source>
        <dbReference type="PROSITE-ProRule" id="PRU00808"/>
    </source>
</evidence>
<evidence type="ECO:0000256" key="2">
    <source>
        <dbReference type="ARBA" id="ARBA00022490"/>
    </source>
</evidence>
<evidence type="ECO:0000256" key="4">
    <source>
        <dbReference type="ARBA" id="ARBA00023242"/>
    </source>
</evidence>
<dbReference type="GO" id="GO:0019773">
    <property type="term" value="C:proteasome core complex, alpha-subunit complex"/>
    <property type="evidence" value="ECO:0007669"/>
    <property type="project" value="UniProtKB-UniRule"/>
</dbReference>
<dbReference type="PANTHER" id="PTHR11599">
    <property type="entry name" value="PROTEASOME SUBUNIT ALPHA/BETA"/>
    <property type="match status" value="1"/>
</dbReference>
<evidence type="ECO:0000256" key="6">
    <source>
        <dbReference type="RuleBase" id="RU000551"/>
    </source>
</evidence>
<evidence type="ECO:0000256" key="1">
    <source>
        <dbReference type="ARBA" id="ARBA00002000"/>
    </source>
</evidence>
<dbReference type="InterPro" id="IPR023332">
    <property type="entry name" value="Proteasome_alpha-type"/>
</dbReference>
<reference evidence="9 10" key="1">
    <citation type="submission" date="2019-04" db="EMBL/GenBank/DDBJ databases">
        <title>Comparative genomics and transcriptomics to analyze fruiting body development in filamentous ascomycetes.</title>
        <authorList>
            <consortium name="DOE Joint Genome Institute"/>
            <person name="Lutkenhaus R."/>
            <person name="Traeger S."/>
            <person name="Breuer J."/>
            <person name="Kuo A."/>
            <person name="Lipzen A."/>
            <person name="Pangilinan J."/>
            <person name="Dilworth D."/>
            <person name="Sandor L."/>
            <person name="Poggeler S."/>
            <person name="Barry K."/>
            <person name="Grigoriev I.V."/>
            <person name="Nowrousian M."/>
        </authorList>
    </citation>
    <scope>NUCLEOTIDE SEQUENCE [LARGE SCALE GENOMIC DNA]</scope>
    <source>
        <strain evidence="9 10">CBS 389.68</strain>
    </source>
</reference>
<dbReference type="GO" id="GO:0006511">
    <property type="term" value="P:ubiquitin-dependent protein catabolic process"/>
    <property type="evidence" value="ECO:0007669"/>
    <property type="project" value="InterPro"/>
</dbReference>
<feature type="compositionally biased region" description="Basic and acidic residues" evidence="7">
    <location>
        <begin position="239"/>
        <end position="260"/>
    </location>
</feature>
<keyword evidence="10" id="KW-1185">Reference proteome</keyword>
<dbReference type="PROSITE" id="PS51475">
    <property type="entry name" value="PROTEASOME_ALPHA_2"/>
    <property type="match status" value="1"/>
</dbReference>
<keyword evidence="3 5" id="KW-0647">Proteasome</keyword>